<dbReference type="PANTHER" id="PTHR10353">
    <property type="entry name" value="GLYCOSYL HYDROLASE"/>
    <property type="match status" value="1"/>
</dbReference>
<evidence type="ECO:0000256" key="5">
    <source>
        <dbReference type="SAM" id="MobiDB-lite"/>
    </source>
</evidence>
<dbReference type="PROSITE" id="PS00653">
    <property type="entry name" value="GLYCOSYL_HYDROL_F1_2"/>
    <property type="match status" value="1"/>
</dbReference>
<feature type="region of interest" description="Disordered" evidence="5">
    <location>
        <begin position="232"/>
        <end position="251"/>
    </location>
</feature>
<dbReference type="InterPro" id="IPR001360">
    <property type="entry name" value="Glyco_hydro_1"/>
</dbReference>
<dbReference type="Pfam" id="PF00232">
    <property type="entry name" value="Glyco_hydro_1"/>
    <property type="match status" value="1"/>
</dbReference>
<name>A0ABQ5SYG8_9ACTN</name>
<dbReference type="SUPFAM" id="SSF51445">
    <property type="entry name" value="(Trans)glycosidases"/>
    <property type="match status" value="1"/>
</dbReference>
<comment type="caution">
    <text evidence="6">The sequence shown here is derived from an EMBL/GenBank/DDBJ whole genome shotgun (WGS) entry which is preliminary data.</text>
</comment>
<reference evidence="6" key="1">
    <citation type="journal article" date="2014" name="Int. J. Syst. Evol. Microbiol.">
        <title>Complete genome of a new Firmicutes species belonging to the dominant human colonic microbiota ('Ruminococcus bicirculans') reveals two chromosomes and a selective capacity to utilize plant glucans.</title>
        <authorList>
            <consortium name="NISC Comparative Sequencing Program"/>
            <person name="Wegmann U."/>
            <person name="Louis P."/>
            <person name="Goesmann A."/>
            <person name="Henrissat B."/>
            <person name="Duncan S.H."/>
            <person name="Flint H.J."/>
        </authorList>
    </citation>
    <scope>NUCLEOTIDE SEQUENCE</scope>
    <source>
        <strain evidence="6">VKM Ac-1246</strain>
    </source>
</reference>
<dbReference type="RefSeq" id="WP_229787771.1">
    <property type="nucleotide sequence ID" value="NZ_BMRK01000008.1"/>
</dbReference>
<dbReference type="PANTHER" id="PTHR10353:SF36">
    <property type="entry name" value="LP05116P"/>
    <property type="match status" value="1"/>
</dbReference>
<protein>
    <submittedName>
        <fullName evidence="6">Beta-glucosidase</fullName>
    </submittedName>
</protein>
<gene>
    <name evidence="6" type="ORF">GCM10017579_25400</name>
</gene>
<evidence type="ECO:0000256" key="3">
    <source>
        <dbReference type="ARBA" id="ARBA00023295"/>
    </source>
</evidence>
<dbReference type="Proteomes" id="UP001142292">
    <property type="component" value="Unassembled WGS sequence"/>
</dbReference>
<proteinExistence type="inferred from homology"/>
<evidence type="ECO:0000256" key="4">
    <source>
        <dbReference type="RuleBase" id="RU003690"/>
    </source>
</evidence>
<accession>A0ABQ5SYG8</accession>
<dbReference type="PRINTS" id="PR00131">
    <property type="entry name" value="GLHYDRLASE1"/>
</dbReference>
<keyword evidence="3" id="KW-0326">Glycosidase</keyword>
<evidence type="ECO:0000313" key="6">
    <source>
        <dbReference type="EMBL" id="GLJ68504.1"/>
    </source>
</evidence>
<evidence type="ECO:0000256" key="2">
    <source>
        <dbReference type="ARBA" id="ARBA00022801"/>
    </source>
</evidence>
<dbReference type="InterPro" id="IPR017853">
    <property type="entry name" value="GH"/>
</dbReference>
<dbReference type="Gene3D" id="3.20.20.80">
    <property type="entry name" value="Glycosidases"/>
    <property type="match status" value="1"/>
</dbReference>
<dbReference type="EMBL" id="BSEL01000005">
    <property type="protein sequence ID" value="GLJ68504.1"/>
    <property type="molecule type" value="Genomic_DNA"/>
</dbReference>
<organism evidence="6 7">
    <name type="scientific">Nocardioides luteus</name>
    <dbReference type="NCBI Taxonomy" id="1844"/>
    <lineage>
        <taxon>Bacteria</taxon>
        <taxon>Bacillati</taxon>
        <taxon>Actinomycetota</taxon>
        <taxon>Actinomycetes</taxon>
        <taxon>Propionibacteriales</taxon>
        <taxon>Nocardioidaceae</taxon>
        <taxon>Nocardioides</taxon>
    </lineage>
</organism>
<reference evidence="6" key="2">
    <citation type="submission" date="2023-01" db="EMBL/GenBank/DDBJ databases">
        <authorList>
            <person name="Sun Q."/>
            <person name="Evtushenko L."/>
        </authorList>
    </citation>
    <scope>NUCLEOTIDE SEQUENCE</scope>
    <source>
        <strain evidence="6">VKM Ac-1246</strain>
    </source>
</reference>
<keyword evidence="2" id="KW-0378">Hydrolase</keyword>
<dbReference type="InterPro" id="IPR033132">
    <property type="entry name" value="GH_1_N_CS"/>
</dbReference>
<evidence type="ECO:0000313" key="7">
    <source>
        <dbReference type="Proteomes" id="UP001142292"/>
    </source>
</evidence>
<evidence type="ECO:0000256" key="1">
    <source>
        <dbReference type="ARBA" id="ARBA00010838"/>
    </source>
</evidence>
<keyword evidence="7" id="KW-1185">Reference proteome</keyword>
<sequence>MNAPRNLSDEMVSTSSADGVRTFPEGFLWGAATASYQIEGAIDEDGRTPSNWDTFTKVPGAILNGDTGAVACDHYHRVPEDVALMKRLNLASYRFSTAWPRIRPDGGKVNQAGLDFYSRLVDELLEAEIAPWITLYHWDLPQALEEQGGWTNRDTVYRFVEYSTTVYDALSDRVDNWTTLNEPWCSAFLGYSGGQHAPGRQEGVAGIVAAHHLMLGHGLVVNELRSRGATPENGKHLGITLNPTVVDPYDPERPEDVDMTRRIDGLHNRVFFEPLFRGKYADDLAADTEGLTFQGRPWQDWVLEGDLEVISAPLDVLGINFYFGNAIAAKPFEIDPDQVLGSRLVHSDLPRGNPYPGAEFVTPRTGRETTARDWEIDPVWLTRLLTRLSDEYGAPPVYITENGAYYDDVVEDGAVHDTARLDYIDKHLRATLDAMEQGADVRGYFAWSLLDNFEWSYGYAHRFGIVHVDFDTQERTPKDSGLWFADVAANNRVPARQ</sequence>
<comment type="similarity">
    <text evidence="1 4">Belongs to the glycosyl hydrolase 1 family.</text>
</comment>